<dbReference type="EMBL" id="OA567381">
    <property type="protein sequence ID" value="CAD7200268.1"/>
    <property type="molecule type" value="Genomic_DNA"/>
</dbReference>
<gene>
    <name evidence="1" type="ORF">TDIB3V08_LOCUS6491</name>
</gene>
<proteinExistence type="predicted"/>
<protein>
    <submittedName>
        <fullName evidence="1">Uncharacterized protein</fullName>
    </submittedName>
</protein>
<reference evidence="1" key="1">
    <citation type="submission" date="2020-11" db="EMBL/GenBank/DDBJ databases">
        <authorList>
            <person name="Tran Van P."/>
        </authorList>
    </citation>
    <scope>NUCLEOTIDE SEQUENCE</scope>
</reference>
<evidence type="ECO:0000313" key="1">
    <source>
        <dbReference type="EMBL" id="CAD7200268.1"/>
    </source>
</evidence>
<organism evidence="1">
    <name type="scientific">Timema douglasi</name>
    <name type="common">Walking stick</name>
    <dbReference type="NCBI Taxonomy" id="61478"/>
    <lineage>
        <taxon>Eukaryota</taxon>
        <taxon>Metazoa</taxon>
        <taxon>Ecdysozoa</taxon>
        <taxon>Arthropoda</taxon>
        <taxon>Hexapoda</taxon>
        <taxon>Insecta</taxon>
        <taxon>Pterygota</taxon>
        <taxon>Neoptera</taxon>
        <taxon>Polyneoptera</taxon>
        <taxon>Phasmatodea</taxon>
        <taxon>Timematodea</taxon>
        <taxon>Timematoidea</taxon>
        <taxon>Timematidae</taxon>
        <taxon>Timema</taxon>
    </lineage>
</organism>
<sequence>MGLIYSSPMASLVLSDSSQLTALKSYQTKLCIPTPNHMICKNMCFAVVTSDSQDLCIYLNVDCQKSAVNCQSAPKKPRGYCRFKNFVDFDLQQQAISLSHDS</sequence>
<accession>A0A7R8VPK2</accession>
<dbReference type="AlphaFoldDB" id="A0A7R8VPK2"/>
<name>A0A7R8VPK2_TIMDO</name>